<evidence type="ECO:0000256" key="6">
    <source>
        <dbReference type="RuleBase" id="RU000304"/>
    </source>
</evidence>
<evidence type="ECO:0000256" key="1">
    <source>
        <dbReference type="ARBA" id="ARBA00022679"/>
    </source>
</evidence>
<gene>
    <name evidence="9" type="primary">LOC110798235</name>
</gene>
<proteinExistence type="inferred from homology"/>
<evidence type="ECO:0000256" key="4">
    <source>
        <dbReference type="ARBA" id="ARBA00022840"/>
    </source>
</evidence>
<dbReference type="SUPFAM" id="SSF56112">
    <property type="entry name" value="Protein kinase-like (PK-like)"/>
    <property type="match status" value="1"/>
</dbReference>
<keyword evidence="8" id="KW-1185">Reference proteome</keyword>
<sequence length="369" mass="40740">MTEKSSNMSFCIPCFFSSPSVSDDEYIPSASSLQGFRVFSYKELKTVTNDFKSSNKVGEGSFGSVYKGCLEDGSTVAVKVLSVELESLQGEREFISEITALSNIKHANLISLKGCCISSGNRFLIYDYMENNSIALAFQGGYESRRKFSWKIRKELLLGIAKGLAFLHEEVKPHIVHRDIKPANILLDKNFKPKIADFGLAKLFMDNTSHVSTRVAGTLGYLAPEYAISGHLTRKSDIYSFGVLLLHMVSGLPVVESNLEQGDTYLVKKVWKVYKAKNLQQLMDPSLDGDYPEEEASEVLKVGLLCVQETSGLRPQMSAVVKMLTDGKSSEQVSISKPGHLPDLMYLKIGQDHSLDSTAFSKSSTSFSS</sequence>
<keyword evidence="4 5" id="KW-0067">ATP-binding</keyword>
<dbReference type="InterPro" id="IPR017441">
    <property type="entry name" value="Protein_kinase_ATP_BS"/>
</dbReference>
<protein>
    <submittedName>
        <fullName evidence="9">Serine/threonine-protein kinase isoform X1</fullName>
    </submittedName>
</protein>
<dbReference type="SMART" id="SM00220">
    <property type="entry name" value="S_TKc"/>
    <property type="match status" value="1"/>
</dbReference>
<name>A0A9R0J0P9_SPIOL</name>
<dbReference type="GeneID" id="110798235"/>
<dbReference type="FunFam" id="3.30.200.20:FF:000162">
    <property type="entry name" value="Adenine nucleotide alpha hydrolase-like domain kinase"/>
    <property type="match status" value="1"/>
</dbReference>
<evidence type="ECO:0000313" key="8">
    <source>
        <dbReference type="Proteomes" id="UP000813463"/>
    </source>
</evidence>
<dbReference type="CDD" id="cd14066">
    <property type="entry name" value="STKc_IRAK"/>
    <property type="match status" value="1"/>
</dbReference>
<evidence type="ECO:0000256" key="2">
    <source>
        <dbReference type="ARBA" id="ARBA00022741"/>
    </source>
</evidence>
<dbReference type="InterPro" id="IPR052059">
    <property type="entry name" value="CR_Ser/Thr_kinase"/>
</dbReference>
<dbReference type="PROSITE" id="PS00107">
    <property type="entry name" value="PROTEIN_KINASE_ATP"/>
    <property type="match status" value="1"/>
</dbReference>
<organism evidence="8 9">
    <name type="scientific">Spinacia oleracea</name>
    <name type="common">Spinach</name>
    <dbReference type="NCBI Taxonomy" id="3562"/>
    <lineage>
        <taxon>Eukaryota</taxon>
        <taxon>Viridiplantae</taxon>
        <taxon>Streptophyta</taxon>
        <taxon>Embryophyta</taxon>
        <taxon>Tracheophyta</taxon>
        <taxon>Spermatophyta</taxon>
        <taxon>Magnoliopsida</taxon>
        <taxon>eudicotyledons</taxon>
        <taxon>Gunneridae</taxon>
        <taxon>Pentapetalae</taxon>
        <taxon>Caryophyllales</taxon>
        <taxon>Chenopodiaceae</taxon>
        <taxon>Chenopodioideae</taxon>
        <taxon>Anserineae</taxon>
        <taxon>Spinacia</taxon>
    </lineage>
</organism>
<dbReference type="OrthoDB" id="4062651at2759"/>
<feature type="domain" description="Protein kinase" evidence="7">
    <location>
        <begin position="51"/>
        <end position="333"/>
    </location>
</feature>
<feature type="binding site" evidence="5">
    <location>
        <position position="79"/>
    </location>
    <ligand>
        <name>ATP</name>
        <dbReference type="ChEBI" id="CHEBI:30616"/>
    </ligand>
</feature>
<keyword evidence="1" id="KW-0808">Transferase</keyword>
<evidence type="ECO:0000256" key="3">
    <source>
        <dbReference type="ARBA" id="ARBA00022777"/>
    </source>
</evidence>
<accession>A0A9R0J0P9</accession>
<dbReference type="GO" id="GO:0005524">
    <property type="term" value="F:ATP binding"/>
    <property type="evidence" value="ECO:0007669"/>
    <property type="project" value="UniProtKB-UniRule"/>
</dbReference>
<evidence type="ECO:0000259" key="7">
    <source>
        <dbReference type="PROSITE" id="PS50011"/>
    </source>
</evidence>
<dbReference type="FunFam" id="1.10.510.10:FF:000336">
    <property type="entry name" value="Cysteine-rich receptor-like protein kinase 2"/>
    <property type="match status" value="1"/>
</dbReference>
<dbReference type="AlphaFoldDB" id="A0A9R0J0P9"/>
<keyword evidence="6" id="KW-0723">Serine/threonine-protein kinase</keyword>
<reference evidence="8" key="1">
    <citation type="journal article" date="2021" name="Nat. Commun.">
        <title>Genomic analyses provide insights into spinach domestication and the genetic basis of agronomic traits.</title>
        <authorList>
            <person name="Cai X."/>
            <person name="Sun X."/>
            <person name="Xu C."/>
            <person name="Sun H."/>
            <person name="Wang X."/>
            <person name="Ge C."/>
            <person name="Zhang Z."/>
            <person name="Wang Q."/>
            <person name="Fei Z."/>
            <person name="Jiao C."/>
            <person name="Wang Q."/>
        </authorList>
    </citation>
    <scope>NUCLEOTIDE SEQUENCE [LARGE SCALE GENOMIC DNA]</scope>
    <source>
        <strain evidence="8">cv. Varoflay</strain>
    </source>
</reference>
<dbReference type="KEGG" id="soe:110798235"/>
<dbReference type="GO" id="GO:0004674">
    <property type="term" value="F:protein serine/threonine kinase activity"/>
    <property type="evidence" value="ECO:0000318"/>
    <property type="project" value="GO_Central"/>
</dbReference>
<dbReference type="InterPro" id="IPR011009">
    <property type="entry name" value="Kinase-like_dom_sf"/>
</dbReference>
<evidence type="ECO:0000313" key="9">
    <source>
        <dbReference type="RefSeq" id="XP_021859102.1"/>
    </source>
</evidence>
<dbReference type="PROSITE" id="PS50011">
    <property type="entry name" value="PROTEIN_KINASE_DOM"/>
    <property type="match status" value="1"/>
</dbReference>
<evidence type="ECO:0000256" key="5">
    <source>
        <dbReference type="PROSITE-ProRule" id="PRU10141"/>
    </source>
</evidence>
<reference evidence="9" key="2">
    <citation type="submission" date="2025-08" db="UniProtKB">
        <authorList>
            <consortium name="RefSeq"/>
        </authorList>
    </citation>
    <scope>IDENTIFICATION</scope>
    <source>
        <tissue evidence="9">Leaf</tissue>
    </source>
</reference>
<dbReference type="InterPro" id="IPR008271">
    <property type="entry name" value="Ser/Thr_kinase_AS"/>
</dbReference>
<keyword evidence="2 5" id="KW-0547">Nucleotide-binding</keyword>
<comment type="similarity">
    <text evidence="6">Belongs to the protein kinase superfamily.</text>
</comment>
<dbReference type="Gene3D" id="1.10.510.10">
    <property type="entry name" value="Transferase(Phosphotransferase) domain 1"/>
    <property type="match status" value="1"/>
</dbReference>
<dbReference type="InterPro" id="IPR000719">
    <property type="entry name" value="Prot_kinase_dom"/>
</dbReference>
<dbReference type="PROSITE" id="PS00108">
    <property type="entry name" value="PROTEIN_KINASE_ST"/>
    <property type="match status" value="1"/>
</dbReference>
<dbReference type="Proteomes" id="UP000813463">
    <property type="component" value="Chromosome 5"/>
</dbReference>
<dbReference type="PANTHER" id="PTHR47973">
    <property type="entry name" value="CYSTEINE-RICH RECEPTOR-LIKE PROTEIN KINASE 3"/>
    <property type="match status" value="1"/>
</dbReference>
<dbReference type="Pfam" id="PF00069">
    <property type="entry name" value="Pkinase"/>
    <property type="match status" value="1"/>
</dbReference>
<dbReference type="Gene3D" id="3.30.200.20">
    <property type="entry name" value="Phosphorylase Kinase, domain 1"/>
    <property type="match status" value="1"/>
</dbReference>
<dbReference type="RefSeq" id="XP_021859102.1">
    <property type="nucleotide sequence ID" value="XM_022003410.2"/>
</dbReference>
<keyword evidence="3 9" id="KW-0418">Kinase</keyword>